<keyword evidence="3" id="KW-1133">Transmembrane helix</keyword>
<sequence>MSLSPLHSSPSVTDEEEISVKVPTTGEGENSDETPSPEAPKVETLLQDDICSYATEEIQAFVDMSNFFNANPRKIKRITNIYTCVRMLLPQLDEDSADAMRKEQLQFREKLLAWIVLCEQWPVRMCWILQLLEDYEQANPDYEETKEKAERRKELYKKNLKGLYFDHVETVVYDINGRDSLPEALKLKYQKAYSLDGDPEVFDQFIAARNCGSIIVNDIGAGMSKRRRDRLLSFTVNLNPALKELIAGISAYREEEQRISENMKKRFKRLSVHSLSDQGGLKNFMLGAKSQAPKIAAIEEGAAEDAKDEGSKPTGGKPKGRKSSASKPSGAEKAPQEEAPVKNDTEASEADNIRMKLKRTAEEKEKLESALGNFTKDKEDDSLSLEKKEGKGALVDDMKGVDHVGITNYALRISQLIVLKLETPSVFGIYATWGSGKSFLMYKIISKIKAVALSRLVEERYKQEISGYEQEIVDLKKKKKSSKTAEREKDKLTIDRDRILVDIMNISEESEEELAEIYGCRGGKGHVEDFSEGIAEFVWYIEIFSGVLALARFIFALVKSCRDKIVSTMKAVYHGKPIVVDFKKEGGYLADFIQESYATNPARVSSDEHKKASKKAKEEGRKVDEDAAVDYEFVWYNAWIYSGNDNLWAGLIKSLYTAVEKHYGPEYAYAERKAELIWGSMKLMFSFAVMIVCVTVYKQEVEIEDFTDITSMRSSAEISSAFGGFFATLTVAQTIYALIVSPTSASKKIIKEASSANFRKKLGYMNDIKNNLAQIGKYLDQPSTVPTFWDFLLPKFLFSAHRLRTLNQYWRGNRRMRKCRLVIFVDDLDRCPPEKCVEVLQSLVLLTEGTPFVIFLAIDPRIVVTAIEVDNSKFFGDAGINGYEYLDKIVQIPFAWPSLVAEEKASLTRGYLTGDASPDISLLEELAKKLGVEVNKKDIKKTEGVFFEGKFIVKIKWQGRCKAGKAMPSNEYFAFDKLELLDLRDNDLSGAVPKVPIGTVMLLDGNPDLTGAWSSAPSHFWDFRGKSGKGDIKDRCSDLTTKLEGGAELTADGLKLDGVNGYAAITNWEWGGTTSFEVYVKYDSFNSYSRVFDFGSGEFSDNVFLANADTAQHRVEPRG</sequence>
<dbReference type="InterPro" id="IPR052754">
    <property type="entry name" value="NTPase_KAP_P-loop"/>
</dbReference>
<dbReference type="Pfam" id="PF07693">
    <property type="entry name" value="KAP_NTPase"/>
    <property type="match status" value="1"/>
</dbReference>
<dbReference type="Proteomes" id="UP001165085">
    <property type="component" value="Unassembled WGS sequence"/>
</dbReference>
<keyword evidence="3" id="KW-0472">Membrane</keyword>
<feature type="transmembrane region" description="Helical" evidence="3">
    <location>
        <begin position="718"/>
        <end position="739"/>
    </location>
</feature>
<proteinExistence type="predicted"/>
<dbReference type="PANTHER" id="PTHR22674">
    <property type="entry name" value="NTPASE, KAP FAMILY P-LOOP DOMAIN-CONTAINING 1"/>
    <property type="match status" value="1"/>
</dbReference>
<feature type="compositionally biased region" description="Basic and acidic residues" evidence="2">
    <location>
        <begin position="334"/>
        <end position="353"/>
    </location>
</feature>
<accession>A0A9W7AXF5</accession>
<gene>
    <name evidence="5" type="ORF">TrST_g3053</name>
</gene>
<organism evidence="5 6">
    <name type="scientific">Triparma strigata</name>
    <dbReference type="NCBI Taxonomy" id="1606541"/>
    <lineage>
        <taxon>Eukaryota</taxon>
        <taxon>Sar</taxon>
        <taxon>Stramenopiles</taxon>
        <taxon>Ochrophyta</taxon>
        <taxon>Bolidophyceae</taxon>
        <taxon>Parmales</taxon>
        <taxon>Triparmaceae</taxon>
        <taxon>Triparma</taxon>
    </lineage>
</organism>
<evidence type="ECO:0000313" key="5">
    <source>
        <dbReference type="EMBL" id="GMH75685.1"/>
    </source>
</evidence>
<evidence type="ECO:0000256" key="3">
    <source>
        <dbReference type="SAM" id="Phobius"/>
    </source>
</evidence>
<comment type="caution">
    <text evidence="5">The sequence shown here is derived from an EMBL/GenBank/DDBJ whole genome shotgun (WGS) entry which is preliminary data.</text>
</comment>
<feature type="region of interest" description="Disordered" evidence="2">
    <location>
        <begin position="1"/>
        <end position="41"/>
    </location>
</feature>
<protein>
    <recommendedName>
        <fullName evidence="4">KAP NTPase domain-containing protein</fullName>
    </recommendedName>
</protein>
<feature type="compositionally biased region" description="Polar residues" evidence="2">
    <location>
        <begin position="1"/>
        <end position="12"/>
    </location>
</feature>
<feature type="domain" description="KAP NTPase" evidence="4">
    <location>
        <begin position="407"/>
        <end position="904"/>
    </location>
</feature>
<keyword evidence="3" id="KW-0812">Transmembrane</keyword>
<dbReference type="AlphaFoldDB" id="A0A9W7AXF5"/>
<name>A0A9W7AXF5_9STRA</name>
<evidence type="ECO:0000313" key="6">
    <source>
        <dbReference type="Proteomes" id="UP001165085"/>
    </source>
</evidence>
<evidence type="ECO:0000259" key="4">
    <source>
        <dbReference type="Pfam" id="PF07693"/>
    </source>
</evidence>
<dbReference type="EMBL" id="BRXY01000192">
    <property type="protein sequence ID" value="GMH75685.1"/>
    <property type="molecule type" value="Genomic_DNA"/>
</dbReference>
<evidence type="ECO:0000256" key="2">
    <source>
        <dbReference type="SAM" id="MobiDB-lite"/>
    </source>
</evidence>
<keyword evidence="6" id="KW-1185">Reference proteome</keyword>
<dbReference type="OrthoDB" id="6084525at2759"/>
<reference evidence="6" key="1">
    <citation type="journal article" date="2023" name="Commun. Biol.">
        <title>Genome analysis of Parmales, the sister group of diatoms, reveals the evolutionary specialization of diatoms from phago-mixotrophs to photoautotrophs.</title>
        <authorList>
            <person name="Ban H."/>
            <person name="Sato S."/>
            <person name="Yoshikawa S."/>
            <person name="Yamada K."/>
            <person name="Nakamura Y."/>
            <person name="Ichinomiya M."/>
            <person name="Sato N."/>
            <person name="Blanc-Mathieu R."/>
            <person name="Endo H."/>
            <person name="Kuwata A."/>
            <person name="Ogata H."/>
        </authorList>
    </citation>
    <scope>NUCLEOTIDE SEQUENCE [LARGE SCALE GENOMIC DNA]</scope>
    <source>
        <strain evidence="6">NIES 3701</strain>
    </source>
</reference>
<feature type="region of interest" description="Disordered" evidence="2">
    <location>
        <begin position="301"/>
        <end position="353"/>
    </location>
</feature>
<keyword evidence="1" id="KW-0175">Coiled coil</keyword>
<dbReference type="InterPro" id="IPR011646">
    <property type="entry name" value="KAP_P-loop"/>
</dbReference>
<evidence type="ECO:0000256" key="1">
    <source>
        <dbReference type="SAM" id="Coils"/>
    </source>
</evidence>
<dbReference type="PANTHER" id="PTHR22674:SF6">
    <property type="entry name" value="NTPASE KAP FAMILY P-LOOP DOMAIN-CONTAINING PROTEIN 1"/>
    <property type="match status" value="1"/>
</dbReference>
<feature type="coiled-coil region" evidence="1">
    <location>
        <begin position="132"/>
        <end position="159"/>
    </location>
</feature>
<feature type="coiled-coil region" evidence="1">
    <location>
        <begin position="458"/>
        <end position="495"/>
    </location>
</feature>
<feature type="transmembrane region" description="Helical" evidence="3">
    <location>
        <begin position="676"/>
        <end position="698"/>
    </location>
</feature>
<feature type="non-terminal residue" evidence="5">
    <location>
        <position position="1"/>
    </location>
</feature>